<dbReference type="SUPFAM" id="SSF88723">
    <property type="entry name" value="PIN domain-like"/>
    <property type="match status" value="1"/>
</dbReference>
<proteinExistence type="predicted"/>
<dbReference type="EMBL" id="CP011266">
    <property type="protein sequence ID" value="ALT67859.1"/>
    <property type="molecule type" value="Genomic_DNA"/>
</dbReference>
<name>A0A0U2TPF5_9EURY</name>
<feature type="domain" description="PIN" evidence="1">
    <location>
        <begin position="2"/>
        <end position="122"/>
    </location>
</feature>
<dbReference type="GeneID" id="26735030"/>
<dbReference type="PATRIC" id="fig|230361.4.peg.50"/>
<gene>
    <name evidence="2" type="ORF">sm9_0049</name>
</gene>
<dbReference type="PANTHER" id="PTHR42188">
    <property type="entry name" value="23S RRNA-SPECIFIC ENDONUCLEASE VAPC20"/>
    <property type="match status" value="1"/>
</dbReference>
<dbReference type="OrthoDB" id="41298at2157"/>
<organism evidence="2 3">
    <name type="scientific">Methanobrevibacter millerae</name>
    <dbReference type="NCBI Taxonomy" id="230361"/>
    <lineage>
        <taxon>Archaea</taxon>
        <taxon>Methanobacteriati</taxon>
        <taxon>Methanobacteriota</taxon>
        <taxon>Methanomada group</taxon>
        <taxon>Methanobacteria</taxon>
        <taxon>Methanobacteriales</taxon>
        <taxon>Methanobacteriaceae</taxon>
        <taxon>Methanobrevibacter</taxon>
    </lineage>
</organism>
<dbReference type="KEGG" id="mmil:sm9_0049"/>
<keyword evidence="3" id="KW-1185">Reference proteome</keyword>
<dbReference type="InterPro" id="IPR029060">
    <property type="entry name" value="PIN-like_dom_sf"/>
</dbReference>
<dbReference type="Pfam" id="PF01850">
    <property type="entry name" value="PIN"/>
    <property type="match status" value="1"/>
</dbReference>
<reference evidence="2 3" key="1">
    <citation type="submission" date="2015-04" db="EMBL/GenBank/DDBJ databases">
        <title>The complete genome sequence of the rumen methanogen Methanobrevibacter millerae SM9.</title>
        <authorList>
            <person name="Leahy S.C."/>
            <person name="Kelly W.J."/>
            <person name="Pacheco D.M."/>
            <person name="Li D."/>
            <person name="Altermann E."/>
            <person name="Attwood G.T."/>
        </authorList>
    </citation>
    <scope>NUCLEOTIDE SEQUENCE [LARGE SCALE GENOMIC DNA]</scope>
    <source>
        <strain evidence="2 3">SM9</strain>
    </source>
</reference>
<dbReference type="InterPro" id="IPR039018">
    <property type="entry name" value="VapC20-like"/>
</dbReference>
<sequence>MIFVDTSFLLSLLLKSDVNHYKALKLSDTINENKMINSTVLTETLNAFNGVGGKTGVSLYDNFKEMFDIDFLTLQDYDDAMDIYLAYDSSINFSDCTILKTMQKFNLSKIATFDSDFKKIKGLDIIC</sequence>
<protein>
    <submittedName>
        <fullName evidence="2">PIN domain-containing protein</fullName>
    </submittedName>
</protein>
<dbReference type="InterPro" id="IPR002716">
    <property type="entry name" value="PIN_dom"/>
</dbReference>
<dbReference type="GO" id="GO:0016075">
    <property type="term" value="P:rRNA catabolic process"/>
    <property type="evidence" value="ECO:0007669"/>
    <property type="project" value="TreeGrafter"/>
</dbReference>
<dbReference type="GO" id="GO:0004521">
    <property type="term" value="F:RNA endonuclease activity"/>
    <property type="evidence" value="ECO:0007669"/>
    <property type="project" value="InterPro"/>
</dbReference>
<dbReference type="AlphaFoldDB" id="A0A0U2TPF5"/>
<accession>A0A0U2TPF5</accession>
<evidence type="ECO:0000313" key="3">
    <source>
        <dbReference type="Proteomes" id="UP000067738"/>
    </source>
</evidence>
<evidence type="ECO:0000259" key="1">
    <source>
        <dbReference type="Pfam" id="PF01850"/>
    </source>
</evidence>
<dbReference type="Gene3D" id="3.40.50.1010">
    <property type="entry name" value="5'-nuclease"/>
    <property type="match status" value="1"/>
</dbReference>
<dbReference type="PANTHER" id="PTHR42188:SF1">
    <property type="entry name" value="23S RRNA-SPECIFIC ENDONUCLEASE VAPC20"/>
    <property type="match status" value="1"/>
</dbReference>
<dbReference type="Proteomes" id="UP000067738">
    <property type="component" value="Chromosome"/>
</dbReference>
<evidence type="ECO:0000313" key="2">
    <source>
        <dbReference type="EMBL" id="ALT67859.1"/>
    </source>
</evidence>
<dbReference type="RefSeq" id="WP_058738229.1">
    <property type="nucleotide sequence ID" value="NZ_CP011266.1"/>
</dbReference>